<keyword evidence="6" id="KW-0479">Metal-binding</keyword>
<gene>
    <name evidence="8" type="ORF">B2904_orf2335</name>
</gene>
<evidence type="ECO:0000256" key="4">
    <source>
        <dbReference type="ARBA" id="ARBA00022683"/>
    </source>
</evidence>
<dbReference type="Pfam" id="PF02255">
    <property type="entry name" value="PTS_IIA"/>
    <property type="match status" value="1"/>
</dbReference>
<evidence type="ECO:0000313" key="8">
    <source>
        <dbReference type="EMBL" id="AFR71663.1"/>
    </source>
</evidence>
<evidence type="ECO:0000256" key="7">
    <source>
        <dbReference type="PROSITE-ProRule" id="PRU00418"/>
    </source>
</evidence>
<keyword evidence="2" id="KW-0762">Sugar transport</keyword>
<dbReference type="AlphaFoldDB" id="J9UXP3"/>
<dbReference type="PANTHER" id="PTHR34382">
    <property type="entry name" value="PTS SYSTEM N,N'-DIACETYLCHITOBIOSE-SPECIFIC EIIA COMPONENT"/>
    <property type="match status" value="1"/>
</dbReference>
<keyword evidence="3" id="KW-0808">Transferase</keyword>
<evidence type="ECO:0000313" key="9">
    <source>
        <dbReference type="Proteomes" id="UP000007346"/>
    </source>
</evidence>
<dbReference type="SUPFAM" id="SSF46973">
    <property type="entry name" value="Enzyme IIa from lactose specific PTS, IIa-lac"/>
    <property type="match status" value="1"/>
</dbReference>
<feature type="binding site" evidence="6">
    <location>
        <position position="84"/>
    </location>
    <ligand>
        <name>Mg(2+)</name>
        <dbReference type="ChEBI" id="CHEBI:18420"/>
        <note>ligand shared between all trimeric partners</note>
    </ligand>
</feature>
<dbReference type="RefSeq" id="WP_014932409.1">
    <property type="nucleotide sequence ID" value="NC_018607.1"/>
</dbReference>
<dbReference type="InterPro" id="IPR036542">
    <property type="entry name" value="PTS_IIA_lac/cel_sf"/>
</dbReference>
<organism evidence="8 9">
    <name type="scientific">Brachyspira pilosicoli B2904</name>
    <dbReference type="NCBI Taxonomy" id="1133568"/>
    <lineage>
        <taxon>Bacteria</taxon>
        <taxon>Pseudomonadati</taxon>
        <taxon>Spirochaetota</taxon>
        <taxon>Spirochaetia</taxon>
        <taxon>Brachyspirales</taxon>
        <taxon>Brachyspiraceae</taxon>
        <taxon>Brachyspira</taxon>
    </lineage>
</organism>
<dbReference type="GO" id="GO:0016740">
    <property type="term" value="F:transferase activity"/>
    <property type="evidence" value="ECO:0007669"/>
    <property type="project" value="UniProtKB-KW"/>
</dbReference>
<accession>J9UXP3</accession>
<dbReference type="CDD" id="cd00215">
    <property type="entry name" value="PTS_IIA_lac"/>
    <property type="match status" value="1"/>
</dbReference>
<dbReference type="Proteomes" id="UP000007346">
    <property type="component" value="Chromosome"/>
</dbReference>
<keyword evidence="4" id="KW-0598">Phosphotransferase system</keyword>
<dbReference type="GO" id="GO:0046872">
    <property type="term" value="F:metal ion binding"/>
    <property type="evidence" value="ECO:0007669"/>
    <property type="project" value="UniProtKB-KW"/>
</dbReference>
<feature type="modified residue" description="Phosphohistidine; by HPr" evidence="7">
    <location>
        <position position="81"/>
    </location>
</feature>
<dbReference type="Gene3D" id="1.20.58.80">
    <property type="entry name" value="Phosphotransferase system, lactose/cellobiose-type IIA subunit"/>
    <property type="match status" value="1"/>
</dbReference>
<sequence>MTEEQEKFMEENVFPIISLAGESKSLAYEALRLAKENKFDEAEEKMKEADSLLLKSHEFQTNLISREADGEKIEITMLFVHAQDHLMTAMSEKNLIKEMIDILKHK</sequence>
<evidence type="ECO:0000256" key="6">
    <source>
        <dbReference type="PIRSR" id="PIRSR000699-2"/>
    </source>
</evidence>
<proteinExistence type="predicted"/>
<evidence type="ECO:0000256" key="5">
    <source>
        <dbReference type="PIRSR" id="PIRSR000699-1"/>
    </source>
</evidence>
<evidence type="ECO:0000256" key="3">
    <source>
        <dbReference type="ARBA" id="ARBA00022679"/>
    </source>
</evidence>
<keyword evidence="1" id="KW-0813">Transport</keyword>
<evidence type="ECO:0000256" key="1">
    <source>
        <dbReference type="ARBA" id="ARBA00022448"/>
    </source>
</evidence>
<dbReference type="InterPro" id="IPR003188">
    <property type="entry name" value="PTS_IIA_lac/cel"/>
</dbReference>
<dbReference type="PROSITE" id="PS51095">
    <property type="entry name" value="PTS_EIIA_TYPE_3"/>
    <property type="match status" value="1"/>
</dbReference>
<dbReference type="EMBL" id="CP003490">
    <property type="protein sequence ID" value="AFR71663.1"/>
    <property type="molecule type" value="Genomic_DNA"/>
</dbReference>
<comment type="cofactor">
    <cofactor evidence="6">
        <name>Mg(2+)</name>
        <dbReference type="ChEBI" id="CHEBI:18420"/>
    </cofactor>
    <text evidence="6">Binds 1 Mg(2+) ion per trimer.</text>
</comment>
<name>J9UXP3_BRAPL</name>
<dbReference type="HOGENOM" id="CLU_152490_1_0_12"/>
<dbReference type="GO" id="GO:0009401">
    <property type="term" value="P:phosphoenolpyruvate-dependent sugar phosphotransferase system"/>
    <property type="evidence" value="ECO:0007669"/>
    <property type="project" value="UniProtKB-KW"/>
</dbReference>
<dbReference type="KEGG" id="bpj:B2904_orf2335"/>
<dbReference type="PIRSF" id="PIRSF000699">
    <property type="entry name" value="PTS_IILac_III"/>
    <property type="match status" value="1"/>
</dbReference>
<feature type="active site" description="Tele-phosphohistidine intermediate" evidence="5">
    <location>
        <position position="81"/>
    </location>
</feature>
<reference evidence="8 9" key="1">
    <citation type="journal article" date="2012" name="BMC Genomics">
        <title>Comparative genomics of Brachyspira pilosicoli strains: genome rearrangements, reductions and correlation of genetic compliment with phenotypic diversity.</title>
        <authorList>
            <person name="Mappley L.J."/>
            <person name="Black M.L."/>
            <person name="Abuoun M."/>
            <person name="Darby A.C."/>
            <person name="Woodward M.J."/>
            <person name="Parkhill J."/>
            <person name="Turner A.K."/>
            <person name="Bellgard M.I."/>
            <person name="La T."/>
            <person name="Phillips N.D."/>
            <person name="La Ragione R.M."/>
            <person name="Hampson D.J."/>
        </authorList>
    </citation>
    <scope>NUCLEOTIDE SEQUENCE [LARGE SCALE GENOMIC DNA]</scope>
    <source>
        <strain evidence="8">B2904</strain>
    </source>
</reference>
<evidence type="ECO:0000256" key="2">
    <source>
        <dbReference type="ARBA" id="ARBA00022597"/>
    </source>
</evidence>
<keyword evidence="6" id="KW-0460">Magnesium</keyword>
<dbReference type="PANTHER" id="PTHR34382:SF7">
    <property type="entry name" value="PTS SYSTEM N,N'-DIACETYLCHITOBIOSE-SPECIFIC EIIA COMPONENT"/>
    <property type="match status" value="1"/>
</dbReference>
<dbReference type="PATRIC" id="fig|1133568.3.peg.2339"/>
<protein>
    <submittedName>
        <fullName evidence="8">PTS system transporter subunit IIA</fullName>
    </submittedName>
</protein>